<reference evidence="9" key="1">
    <citation type="submission" date="2016-01" db="EMBL/GenBank/DDBJ databases">
        <authorList>
            <person name="Peeters C."/>
        </authorList>
    </citation>
    <scope>NUCLEOTIDE SEQUENCE</scope>
    <source>
        <strain evidence="9">LMG 29321</strain>
    </source>
</reference>
<keyword evidence="4" id="KW-0378">Hydrolase</keyword>
<keyword evidence="7" id="KW-0732">Signal</keyword>
<evidence type="ECO:0000256" key="4">
    <source>
        <dbReference type="ARBA" id="ARBA00022801"/>
    </source>
</evidence>
<evidence type="ECO:0000256" key="6">
    <source>
        <dbReference type="ARBA" id="ARBA00023098"/>
    </source>
</evidence>
<dbReference type="InterPro" id="IPR001736">
    <property type="entry name" value="PLipase_D/transphosphatidylase"/>
</dbReference>
<dbReference type="AlphaFoldDB" id="A0A158EJR1"/>
<evidence type="ECO:0000256" key="3">
    <source>
        <dbReference type="ARBA" id="ARBA00012027"/>
    </source>
</evidence>
<keyword evidence="5" id="KW-0442">Lipid degradation</keyword>
<dbReference type="EMBL" id="FCOX02000170">
    <property type="protein sequence ID" value="SAL07122.1"/>
    <property type="molecule type" value="Genomic_DNA"/>
</dbReference>
<dbReference type="GO" id="GO:0016042">
    <property type="term" value="P:lipid catabolic process"/>
    <property type="evidence" value="ECO:0007669"/>
    <property type="project" value="UniProtKB-KW"/>
</dbReference>
<dbReference type="Gene3D" id="3.30.870.10">
    <property type="entry name" value="Endonuclease Chain A"/>
    <property type="match status" value="1"/>
</dbReference>
<keyword evidence="6" id="KW-0443">Lipid metabolism</keyword>
<proteinExistence type="inferred from homology"/>
<evidence type="ECO:0000256" key="2">
    <source>
        <dbReference type="ARBA" id="ARBA00008664"/>
    </source>
</evidence>
<keyword evidence="9" id="KW-0540">Nuclease</keyword>
<evidence type="ECO:0000256" key="7">
    <source>
        <dbReference type="SAM" id="SignalP"/>
    </source>
</evidence>
<dbReference type="GO" id="GO:0004630">
    <property type="term" value="F:phospholipase D activity"/>
    <property type="evidence" value="ECO:0007669"/>
    <property type="project" value="UniProtKB-EC"/>
</dbReference>
<dbReference type="PANTHER" id="PTHR43856:SF1">
    <property type="entry name" value="MITOCHONDRIAL CARDIOLIPIN HYDROLASE"/>
    <property type="match status" value="1"/>
</dbReference>
<dbReference type="EC" id="3.1.4.4" evidence="3"/>
<evidence type="ECO:0000313" key="9">
    <source>
        <dbReference type="EMBL" id="SAL07122.1"/>
    </source>
</evidence>
<dbReference type="InterPro" id="IPR025202">
    <property type="entry name" value="PLD-like_dom"/>
</dbReference>
<gene>
    <name evidence="9" type="ORF">AWB78_08430</name>
</gene>
<comment type="caution">
    <text evidence="9">The sequence shown here is derived from an EMBL/GenBank/DDBJ whole genome shotgun (WGS) entry which is preliminary data.</text>
</comment>
<keyword evidence="10" id="KW-1185">Reference proteome</keyword>
<comment type="catalytic activity">
    <reaction evidence="1">
        <text>a 1,2-diacyl-sn-glycero-3-phosphocholine + H2O = a 1,2-diacyl-sn-glycero-3-phosphate + choline + H(+)</text>
        <dbReference type="Rhea" id="RHEA:14445"/>
        <dbReference type="ChEBI" id="CHEBI:15354"/>
        <dbReference type="ChEBI" id="CHEBI:15377"/>
        <dbReference type="ChEBI" id="CHEBI:15378"/>
        <dbReference type="ChEBI" id="CHEBI:57643"/>
        <dbReference type="ChEBI" id="CHEBI:58608"/>
        <dbReference type="EC" id="3.1.4.4"/>
    </reaction>
</comment>
<sequence length="185" mass="20188">MIRRIGVTNSWANALVVAAAIAAWASAAPSQAATLQVGFSPEGTARTLVLSVIESAKREIRMLGYSFTSADIIRALIAAKRRGVDVQIVLDQSANTGRASVAAMNRIVNAGIALRIDNYYEIAHDKVIVADGQTVETGSFNYTSSAEHANSENALVIWNYPQIATPYLKHWQTRWEKSTPYRSSY</sequence>
<dbReference type="GO" id="GO:0006793">
    <property type="term" value="P:phosphorus metabolic process"/>
    <property type="evidence" value="ECO:0007669"/>
    <property type="project" value="UniProtKB-ARBA"/>
</dbReference>
<dbReference type="Proteomes" id="UP000071859">
    <property type="component" value="Unassembled WGS sequence"/>
</dbReference>
<name>A0A158EJR1_9BURK</name>
<protein>
    <recommendedName>
        <fullName evidence="3">phospholipase D</fullName>
        <ecNumber evidence="3">3.1.4.4</ecNumber>
    </recommendedName>
</protein>
<feature type="domain" description="PLD phosphodiesterase" evidence="8">
    <location>
        <begin position="119"/>
        <end position="146"/>
    </location>
</feature>
<dbReference type="PANTHER" id="PTHR43856">
    <property type="entry name" value="CARDIOLIPIN HYDROLASE"/>
    <property type="match status" value="1"/>
</dbReference>
<dbReference type="InterPro" id="IPR051406">
    <property type="entry name" value="PLD_domain"/>
</dbReference>
<comment type="similarity">
    <text evidence="2">Belongs to the phospholipase D family.</text>
</comment>
<dbReference type="CDD" id="cd09170">
    <property type="entry name" value="PLDc_Nuc"/>
    <property type="match status" value="1"/>
</dbReference>
<dbReference type="RefSeq" id="WP_062612934.1">
    <property type="nucleotide sequence ID" value="NZ_FCOX02000170.1"/>
</dbReference>
<evidence type="ECO:0000259" key="8">
    <source>
        <dbReference type="PROSITE" id="PS50035"/>
    </source>
</evidence>
<evidence type="ECO:0000313" key="10">
    <source>
        <dbReference type="Proteomes" id="UP000071859"/>
    </source>
</evidence>
<feature type="chain" id="PRO_5007625275" description="phospholipase D" evidence="7">
    <location>
        <begin position="33"/>
        <end position="185"/>
    </location>
</feature>
<dbReference type="PROSITE" id="PS50035">
    <property type="entry name" value="PLD"/>
    <property type="match status" value="1"/>
</dbReference>
<dbReference type="Pfam" id="PF13091">
    <property type="entry name" value="PLDc_2"/>
    <property type="match status" value="1"/>
</dbReference>
<keyword evidence="9" id="KW-0255">Endonuclease</keyword>
<organism evidence="9 10">
    <name type="scientific">Caballeronia calidae</name>
    <dbReference type="NCBI Taxonomy" id="1777139"/>
    <lineage>
        <taxon>Bacteria</taxon>
        <taxon>Pseudomonadati</taxon>
        <taxon>Pseudomonadota</taxon>
        <taxon>Betaproteobacteria</taxon>
        <taxon>Burkholderiales</taxon>
        <taxon>Burkholderiaceae</taxon>
        <taxon>Caballeronia</taxon>
    </lineage>
</organism>
<dbReference type="GO" id="GO:0016891">
    <property type="term" value="F:RNA endonuclease activity producing 5'-phosphomonoesters, hydrolytic mechanism"/>
    <property type="evidence" value="ECO:0007669"/>
    <property type="project" value="TreeGrafter"/>
</dbReference>
<evidence type="ECO:0000256" key="5">
    <source>
        <dbReference type="ARBA" id="ARBA00022963"/>
    </source>
</evidence>
<feature type="signal peptide" evidence="7">
    <location>
        <begin position="1"/>
        <end position="32"/>
    </location>
</feature>
<dbReference type="SUPFAM" id="SSF56024">
    <property type="entry name" value="Phospholipase D/nuclease"/>
    <property type="match status" value="1"/>
</dbReference>
<evidence type="ECO:0000256" key="1">
    <source>
        <dbReference type="ARBA" id="ARBA00000798"/>
    </source>
</evidence>
<accession>A0A158EJR1</accession>
<dbReference type="OrthoDB" id="5294698at2"/>